<reference evidence="3" key="1">
    <citation type="journal article" date="2021" name="Proc. Natl. Acad. Sci. U.S.A.">
        <title>Three genomes in the algal genus Volvox reveal the fate of a haploid sex-determining region after a transition to homothallism.</title>
        <authorList>
            <person name="Yamamoto K."/>
            <person name="Hamaji T."/>
            <person name="Kawai-Toyooka H."/>
            <person name="Matsuzaki R."/>
            <person name="Takahashi F."/>
            <person name="Nishimura Y."/>
            <person name="Kawachi M."/>
            <person name="Noguchi H."/>
            <person name="Minakuchi Y."/>
            <person name="Umen J.G."/>
            <person name="Toyoda A."/>
            <person name="Nozaki H."/>
        </authorList>
    </citation>
    <scope>NUCLEOTIDE SEQUENCE</scope>
    <source>
        <strain evidence="3">NIES-3785</strain>
        <strain evidence="2">NIES-3786</strain>
    </source>
</reference>
<feature type="non-terminal residue" evidence="3">
    <location>
        <position position="1"/>
    </location>
</feature>
<proteinExistence type="predicted"/>
<evidence type="ECO:0000313" key="2">
    <source>
        <dbReference type="EMBL" id="GIL87777.1"/>
    </source>
</evidence>
<feature type="compositionally biased region" description="Polar residues" evidence="1">
    <location>
        <begin position="7"/>
        <end position="21"/>
    </location>
</feature>
<name>A0A8J4LTD8_9CHLO</name>
<dbReference type="AlphaFoldDB" id="A0A8J4LTD8"/>
<dbReference type="Proteomes" id="UP000747110">
    <property type="component" value="Unassembled WGS sequence"/>
</dbReference>
<evidence type="ECO:0000313" key="3">
    <source>
        <dbReference type="EMBL" id="GIM09206.1"/>
    </source>
</evidence>
<feature type="compositionally biased region" description="Gly residues" evidence="1">
    <location>
        <begin position="240"/>
        <end position="250"/>
    </location>
</feature>
<feature type="compositionally biased region" description="Low complexity" evidence="1">
    <location>
        <begin position="210"/>
        <end position="224"/>
    </location>
</feature>
<evidence type="ECO:0000313" key="4">
    <source>
        <dbReference type="Proteomes" id="UP000722791"/>
    </source>
</evidence>
<protein>
    <submittedName>
        <fullName evidence="3">Uncharacterized protein</fullName>
    </submittedName>
</protein>
<dbReference type="Proteomes" id="UP000722791">
    <property type="component" value="Unassembled WGS sequence"/>
</dbReference>
<sequence>MERNYVGQGNYSGNSHNNMISSGRRAGNVRSTSGDDSASIGYSPHSSDSGQGSHVPRFGRRASPGSTPTGSGMDMDPPRIPSSGRGMPAGGGILPRGPTSGSGAPSGAAAVASAGTAGGGSAGGMSSKLAGLQRLKEASTARLASRIPSANGRTSGETGGYVPSAMTNPQPARNLPARTNSGGRSGGFGGSAGGNGSAAAGGGGYGSGPGPSTSSARSASTGPAMTASGRPPSGRSTGHTAGGGSSGYGGSSTRQQQQPSFGSAASGAAAPGGGYGRNAAAGSSAREYG</sequence>
<feature type="compositionally biased region" description="Low complexity" evidence="1">
    <location>
        <begin position="101"/>
        <end position="115"/>
    </location>
</feature>
<evidence type="ECO:0000256" key="1">
    <source>
        <dbReference type="SAM" id="MobiDB-lite"/>
    </source>
</evidence>
<dbReference type="EMBL" id="BNCP01000041">
    <property type="protein sequence ID" value="GIL87777.1"/>
    <property type="molecule type" value="Genomic_DNA"/>
</dbReference>
<gene>
    <name evidence="2" type="ORF">Vretifemale_15810</name>
    <name evidence="3" type="ORF">Vretimale_13062</name>
</gene>
<feature type="compositionally biased region" description="Low complexity" evidence="1">
    <location>
        <begin position="277"/>
        <end position="289"/>
    </location>
</feature>
<evidence type="ECO:0000313" key="5">
    <source>
        <dbReference type="Proteomes" id="UP000747110"/>
    </source>
</evidence>
<feature type="compositionally biased region" description="Low complexity" evidence="1">
    <location>
        <begin position="260"/>
        <end position="269"/>
    </location>
</feature>
<feature type="compositionally biased region" description="Gly residues" evidence="1">
    <location>
        <begin position="183"/>
        <end position="209"/>
    </location>
</feature>
<accession>A0A8J4LTD8</accession>
<dbReference type="EMBL" id="BNCQ01000030">
    <property type="protein sequence ID" value="GIM09206.1"/>
    <property type="molecule type" value="Genomic_DNA"/>
</dbReference>
<comment type="caution">
    <text evidence="3">The sequence shown here is derived from an EMBL/GenBank/DDBJ whole genome shotgun (WGS) entry which is preliminary data.</text>
</comment>
<organism evidence="3 4">
    <name type="scientific">Volvox reticuliferus</name>
    <dbReference type="NCBI Taxonomy" id="1737510"/>
    <lineage>
        <taxon>Eukaryota</taxon>
        <taxon>Viridiplantae</taxon>
        <taxon>Chlorophyta</taxon>
        <taxon>core chlorophytes</taxon>
        <taxon>Chlorophyceae</taxon>
        <taxon>CS clade</taxon>
        <taxon>Chlamydomonadales</taxon>
        <taxon>Volvocaceae</taxon>
        <taxon>Volvox</taxon>
    </lineage>
</organism>
<feature type="region of interest" description="Disordered" evidence="1">
    <location>
        <begin position="1"/>
        <end position="289"/>
    </location>
</feature>
<keyword evidence="5" id="KW-1185">Reference proteome</keyword>